<evidence type="ECO:0000256" key="3">
    <source>
        <dbReference type="PROSITE-ProRule" id="PRU00708"/>
    </source>
</evidence>
<dbReference type="EMBL" id="NMUH01011212">
    <property type="protein sequence ID" value="MQM21559.1"/>
    <property type="molecule type" value="Genomic_DNA"/>
</dbReference>
<feature type="repeat" description="PPR" evidence="3">
    <location>
        <begin position="366"/>
        <end position="400"/>
    </location>
</feature>
<evidence type="ECO:0000256" key="1">
    <source>
        <dbReference type="ARBA" id="ARBA00006643"/>
    </source>
</evidence>
<dbReference type="Pfam" id="PF13041">
    <property type="entry name" value="PPR_2"/>
    <property type="match status" value="2"/>
</dbReference>
<dbReference type="FunFam" id="1.25.40.10:FF:000690">
    <property type="entry name" value="Pentatricopeptide repeat-containing protein"/>
    <property type="match status" value="1"/>
</dbReference>
<evidence type="ECO:0000313" key="5">
    <source>
        <dbReference type="Proteomes" id="UP000652761"/>
    </source>
</evidence>
<dbReference type="Pfam" id="PF01535">
    <property type="entry name" value="PPR"/>
    <property type="match status" value="5"/>
</dbReference>
<dbReference type="InterPro" id="IPR046960">
    <property type="entry name" value="PPR_At4g14850-like_plant"/>
</dbReference>
<gene>
    <name evidence="4" type="ORF">Taro_054601</name>
</gene>
<accession>A0A843XPA5</accession>
<proteinExistence type="inferred from homology"/>
<dbReference type="Pfam" id="PF20431">
    <property type="entry name" value="E_motif"/>
    <property type="match status" value="1"/>
</dbReference>
<feature type="repeat" description="PPR" evidence="3">
    <location>
        <begin position="264"/>
        <end position="299"/>
    </location>
</feature>
<dbReference type="AlphaFoldDB" id="A0A843XPA5"/>
<dbReference type="PROSITE" id="PS51375">
    <property type="entry name" value="PPR"/>
    <property type="match status" value="4"/>
</dbReference>
<dbReference type="NCBIfam" id="TIGR00756">
    <property type="entry name" value="PPR"/>
    <property type="match status" value="5"/>
</dbReference>
<dbReference type="PANTHER" id="PTHR47926:SF371">
    <property type="entry name" value="TETRATRICOPEPTIDE REPEAT-LIKE SUPERFAMILY PROTEIN"/>
    <property type="match status" value="1"/>
</dbReference>
<feature type="repeat" description="PPR" evidence="3">
    <location>
        <begin position="202"/>
        <end position="236"/>
    </location>
</feature>
<feature type="repeat" description="PPR" evidence="3">
    <location>
        <begin position="66"/>
        <end position="100"/>
    </location>
</feature>
<dbReference type="GO" id="GO:0003729">
    <property type="term" value="F:mRNA binding"/>
    <property type="evidence" value="ECO:0007669"/>
    <property type="project" value="UniProtKB-ARBA"/>
</dbReference>
<evidence type="ECO:0000256" key="2">
    <source>
        <dbReference type="ARBA" id="ARBA00022737"/>
    </source>
</evidence>
<evidence type="ECO:0000313" key="4">
    <source>
        <dbReference type="EMBL" id="MQM21559.1"/>
    </source>
</evidence>
<dbReference type="InterPro" id="IPR046848">
    <property type="entry name" value="E_motif"/>
</dbReference>
<keyword evidence="2" id="KW-0677">Repeat</keyword>
<name>A0A843XPA5_COLES</name>
<sequence>MVAVERLVFLLDYCRSPRYLRQVLAQAVASGLRRDGHLSPKVVAAFFESGHPEDARRWFDGVVFPNTVLWNVMFKGYTLGGAHGNTLALFARMRGRGVSPNRYTFTFVLKSCAKIPATRTGTAVHGVVVKAGFEENWFVGTLLIDVYSAVSEGGDIGSARKVFDGMPFRNVVAWTAMVSAYVSACDVVSGRRLFDSVSHQADLVLWNTMVSGYIEAGNMDAARELFDKMPERDIMAWNTILHGYANGVDFEACLRFFNEMPQRNIFSWNGLFGGYVRHELFTEALCAFNSMLKASDIKPNDATLVMVLSACSKVGAIYLGRWIHIYAANNGFMENLYVVNGLIDMYAKCGSIRNAIELFNMTKTKDIITWNIIIGGLAMHGQGSEALNLFEEMKVKGVAPDGVTFVRILFACSHMGLVQRGFAYFRSMINYYSITPWIEHYGCVVDLLSRAGMLDEALNFIKKMPIEADCVIWSTLLGACRIYGDIHLAEFAVKQLVRLQPEDAANYVTLSNIYGATGSWKHFARAKQLMKEWNVEKSPGCSLIEINYVVTEFRSSDVRHPQTMEIYKVLDELTALTRSVSHYTGIEGLCSTEDGNS</sequence>
<organism evidence="4 5">
    <name type="scientific">Colocasia esculenta</name>
    <name type="common">Wild taro</name>
    <name type="synonym">Arum esculentum</name>
    <dbReference type="NCBI Taxonomy" id="4460"/>
    <lineage>
        <taxon>Eukaryota</taxon>
        <taxon>Viridiplantae</taxon>
        <taxon>Streptophyta</taxon>
        <taxon>Embryophyta</taxon>
        <taxon>Tracheophyta</taxon>
        <taxon>Spermatophyta</taxon>
        <taxon>Magnoliopsida</taxon>
        <taxon>Liliopsida</taxon>
        <taxon>Araceae</taxon>
        <taxon>Aroideae</taxon>
        <taxon>Colocasieae</taxon>
        <taxon>Colocasia</taxon>
    </lineage>
</organism>
<dbReference type="OrthoDB" id="185373at2759"/>
<comment type="similarity">
    <text evidence="1">Belongs to the PPR family. PCMP-H subfamily.</text>
</comment>
<dbReference type="GO" id="GO:0009451">
    <property type="term" value="P:RNA modification"/>
    <property type="evidence" value="ECO:0007669"/>
    <property type="project" value="InterPro"/>
</dbReference>
<dbReference type="InterPro" id="IPR011990">
    <property type="entry name" value="TPR-like_helical_dom_sf"/>
</dbReference>
<keyword evidence="5" id="KW-1185">Reference proteome</keyword>
<protein>
    <submittedName>
        <fullName evidence="4">Uncharacterized protein</fullName>
    </submittedName>
</protein>
<dbReference type="InterPro" id="IPR002885">
    <property type="entry name" value="PPR_rpt"/>
</dbReference>
<dbReference type="PANTHER" id="PTHR47926">
    <property type="entry name" value="PENTATRICOPEPTIDE REPEAT-CONTAINING PROTEIN"/>
    <property type="match status" value="1"/>
</dbReference>
<dbReference type="Gene3D" id="1.25.40.10">
    <property type="entry name" value="Tetratricopeptide repeat domain"/>
    <property type="match status" value="3"/>
</dbReference>
<comment type="caution">
    <text evidence="4">The sequence shown here is derived from an EMBL/GenBank/DDBJ whole genome shotgun (WGS) entry which is preliminary data.</text>
</comment>
<dbReference type="Proteomes" id="UP000652761">
    <property type="component" value="Unassembled WGS sequence"/>
</dbReference>
<reference evidence="4" key="1">
    <citation type="submission" date="2017-07" db="EMBL/GenBank/DDBJ databases">
        <title>Taro Niue Genome Assembly and Annotation.</title>
        <authorList>
            <person name="Atibalentja N."/>
            <person name="Keating K."/>
            <person name="Fields C.J."/>
        </authorList>
    </citation>
    <scope>NUCLEOTIDE SEQUENCE</scope>
    <source>
        <strain evidence="4">Niue_2</strain>
        <tissue evidence="4">Leaf</tissue>
    </source>
</reference>